<accession>A0A168MZW2</accession>
<dbReference type="Pfam" id="PF00610">
    <property type="entry name" value="DEP"/>
    <property type="match status" value="1"/>
</dbReference>
<dbReference type="GO" id="GO:0035556">
    <property type="term" value="P:intracellular signal transduction"/>
    <property type="evidence" value="ECO:0007669"/>
    <property type="project" value="InterPro"/>
</dbReference>
<evidence type="ECO:0000259" key="6">
    <source>
        <dbReference type="PROSITE" id="PS50186"/>
    </source>
</evidence>
<feature type="compositionally biased region" description="Low complexity" evidence="3">
    <location>
        <begin position="28"/>
        <end position="37"/>
    </location>
</feature>
<organism evidence="8">
    <name type="scientific">Absidia glauca</name>
    <name type="common">Pin mould</name>
    <dbReference type="NCBI Taxonomy" id="4829"/>
    <lineage>
        <taxon>Eukaryota</taxon>
        <taxon>Fungi</taxon>
        <taxon>Fungi incertae sedis</taxon>
        <taxon>Mucoromycota</taxon>
        <taxon>Mucoromycotina</taxon>
        <taxon>Mucoromycetes</taxon>
        <taxon>Mucorales</taxon>
        <taxon>Cunninghamellaceae</taxon>
        <taxon>Absidia</taxon>
    </lineage>
</organism>
<dbReference type="SMART" id="SM00325">
    <property type="entry name" value="RhoGEF"/>
    <property type="match status" value="1"/>
</dbReference>
<feature type="domain" description="PH" evidence="4">
    <location>
        <begin position="599"/>
        <end position="744"/>
    </location>
</feature>
<evidence type="ECO:0000259" key="4">
    <source>
        <dbReference type="PROSITE" id="PS50003"/>
    </source>
</evidence>
<dbReference type="PROSITE" id="PS50003">
    <property type="entry name" value="PH_DOMAIN"/>
    <property type="match status" value="1"/>
</dbReference>
<feature type="compositionally biased region" description="Basic and acidic residues" evidence="3">
    <location>
        <begin position="76"/>
        <end position="87"/>
    </location>
</feature>
<feature type="region of interest" description="Disordered" evidence="3">
    <location>
        <begin position="53"/>
        <end position="108"/>
    </location>
</feature>
<dbReference type="STRING" id="4829.A0A168MZW2"/>
<dbReference type="GO" id="GO:0005085">
    <property type="term" value="F:guanyl-nucleotide exchange factor activity"/>
    <property type="evidence" value="ECO:0007669"/>
    <property type="project" value="UniProtKB-KW"/>
</dbReference>
<keyword evidence="2" id="KW-0344">Guanine-nucleotide releasing factor</keyword>
<feature type="compositionally biased region" description="Low complexity" evidence="3">
    <location>
        <begin position="53"/>
        <end position="74"/>
    </location>
</feature>
<dbReference type="InterPro" id="IPR000591">
    <property type="entry name" value="DEP_dom"/>
</dbReference>
<dbReference type="InterPro" id="IPR001180">
    <property type="entry name" value="CNH_dom"/>
</dbReference>
<dbReference type="OrthoDB" id="2272012at2759"/>
<protein>
    <recommendedName>
        <fullName evidence="10">DH domain-containing protein</fullName>
    </recommendedName>
</protein>
<dbReference type="PANTHER" id="PTHR46572:SF1">
    <property type="entry name" value="RHO1 GUANINE NUCLEOTIDE EXCHANGE FACTOR TUS1"/>
    <property type="match status" value="1"/>
</dbReference>
<dbReference type="Gene3D" id="2.30.29.30">
    <property type="entry name" value="Pleckstrin-homology domain (PH domain)/Phosphotyrosine-binding domain (PTB)"/>
    <property type="match status" value="1"/>
</dbReference>
<feature type="compositionally biased region" description="Polar residues" evidence="3">
    <location>
        <begin position="88"/>
        <end position="108"/>
    </location>
</feature>
<dbReference type="InterPro" id="IPR052233">
    <property type="entry name" value="Rho-type_GEFs"/>
</dbReference>
<dbReference type="SUPFAM" id="SSF50729">
    <property type="entry name" value="PH domain-like"/>
    <property type="match status" value="1"/>
</dbReference>
<evidence type="ECO:0000259" key="7">
    <source>
        <dbReference type="PROSITE" id="PS50219"/>
    </source>
</evidence>
<dbReference type="SUPFAM" id="SSF46785">
    <property type="entry name" value="Winged helix' DNA-binding domain"/>
    <property type="match status" value="1"/>
</dbReference>
<evidence type="ECO:0000256" key="3">
    <source>
        <dbReference type="SAM" id="MobiDB-lite"/>
    </source>
</evidence>
<evidence type="ECO:0000256" key="2">
    <source>
        <dbReference type="ARBA" id="ARBA00022658"/>
    </source>
</evidence>
<evidence type="ECO:0000313" key="8">
    <source>
        <dbReference type="EMBL" id="SAL99527.1"/>
    </source>
</evidence>
<dbReference type="Gene3D" id="1.20.900.10">
    <property type="entry name" value="Dbl homology (DH) domain"/>
    <property type="match status" value="1"/>
</dbReference>
<dbReference type="InterPro" id="IPR041675">
    <property type="entry name" value="PH_5"/>
</dbReference>
<dbReference type="SUPFAM" id="SSF48065">
    <property type="entry name" value="DBL homology domain (DH-domain)"/>
    <property type="match status" value="1"/>
</dbReference>
<keyword evidence="9" id="KW-1185">Reference proteome</keyword>
<dbReference type="PROSITE" id="PS50010">
    <property type="entry name" value="DH_2"/>
    <property type="match status" value="1"/>
</dbReference>
<feature type="domain" description="DH" evidence="5">
    <location>
        <begin position="376"/>
        <end position="563"/>
    </location>
</feature>
<feature type="domain" description="DEP" evidence="6">
    <location>
        <begin position="138"/>
        <end position="217"/>
    </location>
</feature>
<dbReference type="AlphaFoldDB" id="A0A168MZW2"/>
<dbReference type="PROSITE" id="PS50219">
    <property type="entry name" value="CNH"/>
    <property type="match status" value="1"/>
</dbReference>
<dbReference type="InParanoid" id="A0A168MZW2"/>
<dbReference type="Pfam" id="PF00621">
    <property type="entry name" value="RhoGEF"/>
    <property type="match status" value="1"/>
</dbReference>
<dbReference type="EMBL" id="LT552879">
    <property type="protein sequence ID" value="SAL99527.1"/>
    <property type="molecule type" value="Genomic_DNA"/>
</dbReference>
<proteinExistence type="predicted"/>
<evidence type="ECO:0000313" key="9">
    <source>
        <dbReference type="Proteomes" id="UP000078561"/>
    </source>
</evidence>
<sequence length="1085" mass="123730">MMVPGASCYQPSEANRCNKEVTPSRPYSHSNSSTATTATTCSIIRTNTTTATTTTTTTTSVSTSNSTPLSTLTSRPHWDTIHVRDPSNRSYNGQRPSTGSLDGSNHNRMTIRNSTILSHSTRRYTKSPYLLSVVAKDFMQRMVLNDRLKDGIEYKNVFDGQQAVDKLMVILDTKDRSTAIKVGRALGDQGCFHDVQYENVLLDSSTDIYQFKDIFFYNQPHQRMDRTATTAMSTSTTSWAMGTMKTNSTISDFSTDDRHTAATIEDEAENDSAMTTPTIETTSSSLAQPPVFFVNGLFTPLTRCYAPSCNASDPCYSPLCPNQRRHSFTTTDIRAHTSIDSRTATPHTYLRQREQTSWAEMVSDQVLRSVSTTERKRQEAICELIYTEVNFVMDLDYVCKMWVSPLLSEDIVPLSRRHSFVQTVFSNIATIHQRHARLAKRLRKRQLDHPIVMEIGDTLLNHVDDFCLIIDYGAKQHEAKFVYEKERYLNPKFDAFAQYTERHPSSHKLELNGYLTKPTTRLGRYPLLLDAILKRTPEEHPDHDVLVNILATVKGFLSKVNVEAGNAKNRFDLEHIHHHLSFKRRSDKLDLKLLEPGRRITREGFLNKKPNLDSVDYQVILFDHYLVVAKIKWIRAERHYLVVRRPLAVPFLAVSIPTCLPTPQRSSSILISARHSYQHQQKALATVESNHLNGSINNVDNKQSHPLLFQHMGRKKHSDSQYILFAASQASRKPWIDQIRHLQAIDHSPTSVFAIQPAVQRGQFKHKKINNAVPFQNNQLLVFAMEDGVYAGKNDPSAAVHKVLHLDRVTHLHVIEEFQMLLVLSDKTLWQYVLTDVMNGKLGQHSQPPGRRIQTNVPFFHVGTCLNRTLVCIPKVSPLKSVITMLEPCKPQAMTEKKPSSLLKRLVPTTPTISSTDVYLKKFKECYIPCEAWAVELSTTKLWITGHRGIMLVDMQRTDRTQPMLNPYDEQLTFITDREKHESTLKIKLPIKRISVFRTIPGDYLVCYDEYAFYVNAKGNRVQKDFLIEWEGSSESYALAWPYIIAFESSFIEIRSAITFFPPSPPPPSSPTYFTYTSIILYFTM</sequence>
<dbReference type="Gene3D" id="1.10.10.10">
    <property type="entry name" value="Winged helix-like DNA-binding domain superfamily/Winged helix DNA-binding domain"/>
    <property type="match status" value="1"/>
</dbReference>
<dbReference type="InterPro" id="IPR036388">
    <property type="entry name" value="WH-like_DNA-bd_sf"/>
</dbReference>
<evidence type="ECO:0000259" key="5">
    <source>
        <dbReference type="PROSITE" id="PS50010"/>
    </source>
</evidence>
<feature type="domain" description="CNH" evidence="7">
    <location>
        <begin position="766"/>
        <end position="1081"/>
    </location>
</feature>
<dbReference type="OMA" id="YTELTHC"/>
<dbReference type="PROSITE" id="PS50186">
    <property type="entry name" value="DEP"/>
    <property type="match status" value="1"/>
</dbReference>
<dbReference type="InterPro" id="IPR011993">
    <property type="entry name" value="PH-like_dom_sf"/>
</dbReference>
<dbReference type="CDD" id="cd00160">
    <property type="entry name" value="RhoGEF"/>
    <property type="match status" value="1"/>
</dbReference>
<dbReference type="Pfam" id="PF15405">
    <property type="entry name" value="PH_5"/>
    <property type="match status" value="1"/>
</dbReference>
<dbReference type="Pfam" id="PF00780">
    <property type="entry name" value="CNH"/>
    <property type="match status" value="1"/>
</dbReference>
<evidence type="ECO:0000256" key="1">
    <source>
        <dbReference type="ARBA" id="ARBA00022553"/>
    </source>
</evidence>
<reference evidence="8" key="1">
    <citation type="submission" date="2016-04" db="EMBL/GenBank/DDBJ databases">
        <authorList>
            <person name="Evans L.H."/>
            <person name="Alamgir A."/>
            <person name="Owens N."/>
            <person name="Weber N.D."/>
            <person name="Virtaneva K."/>
            <person name="Barbian K."/>
            <person name="Babar A."/>
            <person name="Rosenke K."/>
        </authorList>
    </citation>
    <scope>NUCLEOTIDE SEQUENCE [LARGE SCALE GENOMIC DNA]</scope>
    <source>
        <strain evidence="8">CBS 101.48</strain>
    </source>
</reference>
<name>A0A168MZW2_ABSGL</name>
<feature type="region of interest" description="Disordered" evidence="3">
    <location>
        <begin position="1"/>
        <end position="37"/>
    </location>
</feature>
<dbReference type="PANTHER" id="PTHR46572">
    <property type="entry name" value="RHO1 GDP-GTP EXCHANGE PROTEIN 1-RELATED"/>
    <property type="match status" value="1"/>
</dbReference>
<dbReference type="InterPro" id="IPR000219">
    <property type="entry name" value="DH_dom"/>
</dbReference>
<gene>
    <name evidence="8" type="primary">ABSGL_05165.1 scaffold 6766</name>
</gene>
<keyword evidence="1" id="KW-0597">Phosphoprotein</keyword>
<dbReference type="InterPro" id="IPR001849">
    <property type="entry name" value="PH_domain"/>
</dbReference>
<dbReference type="InterPro" id="IPR036390">
    <property type="entry name" value="WH_DNA-bd_sf"/>
</dbReference>
<dbReference type="SMART" id="SM00049">
    <property type="entry name" value="DEP"/>
    <property type="match status" value="1"/>
</dbReference>
<evidence type="ECO:0008006" key="10">
    <source>
        <dbReference type="Google" id="ProtNLM"/>
    </source>
</evidence>
<dbReference type="Proteomes" id="UP000078561">
    <property type="component" value="Unassembled WGS sequence"/>
</dbReference>
<dbReference type="InterPro" id="IPR035899">
    <property type="entry name" value="DBL_dom_sf"/>
</dbReference>